<evidence type="ECO:0000256" key="4">
    <source>
        <dbReference type="ARBA" id="ARBA00035204"/>
    </source>
</evidence>
<dbReference type="OrthoDB" id="5296761at2"/>
<evidence type="ECO:0000256" key="5">
    <source>
        <dbReference type="HAMAP-Rule" id="MF_00374"/>
    </source>
</evidence>
<evidence type="ECO:0000256" key="1">
    <source>
        <dbReference type="ARBA" id="ARBA00009254"/>
    </source>
</evidence>
<proteinExistence type="inferred from homology"/>
<dbReference type="KEGG" id="mgod:E7746_10155"/>
<dbReference type="HAMAP" id="MF_00374">
    <property type="entry name" value="Ribosomal_uL29"/>
    <property type="match status" value="1"/>
</dbReference>
<dbReference type="Pfam" id="PF00831">
    <property type="entry name" value="Ribosomal_L29"/>
    <property type="match status" value="1"/>
</dbReference>
<evidence type="ECO:0000256" key="3">
    <source>
        <dbReference type="ARBA" id="ARBA00023274"/>
    </source>
</evidence>
<evidence type="ECO:0000256" key="2">
    <source>
        <dbReference type="ARBA" id="ARBA00022980"/>
    </source>
</evidence>
<keyword evidence="7" id="KW-1185">Reference proteome</keyword>
<evidence type="ECO:0000313" key="7">
    <source>
        <dbReference type="Proteomes" id="UP000297031"/>
    </source>
</evidence>
<keyword evidence="3 5" id="KW-0687">Ribonucleoprotein</keyword>
<dbReference type="NCBIfam" id="TIGR00012">
    <property type="entry name" value="L29"/>
    <property type="match status" value="1"/>
</dbReference>
<name>A0A4P7VKN8_9BACT</name>
<reference evidence="6 7" key="1">
    <citation type="submission" date="2019-02" db="EMBL/GenBank/DDBJ databases">
        <title>Isolation and identification of novel species under the genus Muribaculum.</title>
        <authorList>
            <person name="Miyake S."/>
            <person name="Ding Y."/>
            <person name="Low A."/>
            <person name="Soh M."/>
            <person name="Seedorf H."/>
        </authorList>
    </citation>
    <scope>NUCLEOTIDE SEQUENCE [LARGE SCALE GENOMIC DNA]</scope>
    <source>
        <strain evidence="6 7">TLL-A4</strain>
    </source>
</reference>
<dbReference type="Gene3D" id="1.10.287.310">
    <property type="match status" value="1"/>
</dbReference>
<gene>
    <name evidence="5" type="primary">rpmC</name>
    <name evidence="6" type="ORF">E7746_10155</name>
</gene>
<dbReference type="SUPFAM" id="SSF46561">
    <property type="entry name" value="Ribosomal protein L29 (L29p)"/>
    <property type="match status" value="1"/>
</dbReference>
<dbReference type="EMBL" id="CP039393">
    <property type="protein sequence ID" value="QCD36213.1"/>
    <property type="molecule type" value="Genomic_DNA"/>
</dbReference>
<dbReference type="InterPro" id="IPR001854">
    <property type="entry name" value="Ribosomal_uL29"/>
</dbReference>
<accession>A0A4P7VKN8</accession>
<keyword evidence="2 5" id="KW-0689">Ribosomal protein</keyword>
<dbReference type="GO" id="GO:0003735">
    <property type="term" value="F:structural constituent of ribosome"/>
    <property type="evidence" value="ECO:0007669"/>
    <property type="project" value="InterPro"/>
</dbReference>
<dbReference type="RefSeq" id="WP_136410709.1">
    <property type="nucleotide sequence ID" value="NZ_CP039393.1"/>
</dbReference>
<dbReference type="InterPro" id="IPR036049">
    <property type="entry name" value="Ribosomal_uL29_sf"/>
</dbReference>
<sequence>MKNEEIKELSTQDLKDRLEQAQKDYLQQKINHTISPIDNPSKITQDRKNIARMKTELRQRELNNK</sequence>
<protein>
    <recommendedName>
        <fullName evidence="4 5">Large ribosomal subunit protein uL29</fullName>
    </recommendedName>
</protein>
<dbReference type="AlphaFoldDB" id="A0A4P7VKN8"/>
<dbReference type="GO" id="GO:0006412">
    <property type="term" value="P:translation"/>
    <property type="evidence" value="ECO:0007669"/>
    <property type="project" value="UniProtKB-UniRule"/>
</dbReference>
<dbReference type="Proteomes" id="UP000297031">
    <property type="component" value="Chromosome"/>
</dbReference>
<organism evidence="6 7">
    <name type="scientific">Muribaculum gordoncarteri</name>
    <dbReference type="NCBI Taxonomy" id="2530390"/>
    <lineage>
        <taxon>Bacteria</taxon>
        <taxon>Pseudomonadati</taxon>
        <taxon>Bacteroidota</taxon>
        <taxon>Bacteroidia</taxon>
        <taxon>Bacteroidales</taxon>
        <taxon>Muribaculaceae</taxon>
        <taxon>Muribaculum</taxon>
    </lineage>
</organism>
<evidence type="ECO:0000313" key="6">
    <source>
        <dbReference type="EMBL" id="QCD36213.1"/>
    </source>
</evidence>
<dbReference type="GO" id="GO:0005840">
    <property type="term" value="C:ribosome"/>
    <property type="evidence" value="ECO:0007669"/>
    <property type="project" value="UniProtKB-KW"/>
</dbReference>
<comment type="similarity">
    <text evidence="1 5">Belongs to the universal ribosomal protein uL29 family.</text>
</comment>
<dbReference type="GO" id="GO:1990904">
    <property type="term" value="C:ribonucleoprotein complex"/>
    <property type="evidence" value="ECO:0007669"/>
    <property type="project" value="UniProtKB-KW"/>
</dbReference>